<keyword evidence="13" id="KW-1185">Reference proteome</keyword>
<feature type="binding site" evidence="6">
    <location>
        <position position="457"/>
    </location>
    <ligand>
        <name>Ca(2+)</name>
        <dbReference type="ChEBI" id="CHEBI:29108"/>
        <label>1</label>
    </ligand>
</feature>
<dbReference type="InterPro" id="IPR025987">
    <property type="entry name" value="GW_dom"/>
</dbReference>
<dbReference type="EMBL" id="AFVZ01000001">
    <property type="protein sequence ID" value="EHN58162.1"/>
    <property type="molecule type" value="Genomic_DNA"/>
</dbReference>
<feature type="binding site" evidence="6">
    <location>
        <position position="312"/>
    </location>
    <ligand>
        <name>Ca(2+)</name>
        <dbReference type="ChEBI" id="CHEBI:29108"/>
        <label>1</label>
    </ligand>
</feature>
<evidence type="ECO:0000256" key="1">
    <source>
        <dbReference type="ARBA" id="ARBA00006775"/>
    </source>
</evidence>
<dbReference type="InterPro" id="IPR038200">
    <property type="entry name" value="GW_dom_sf"/>
</dbReference>
<keyword evidence="3 6" id="KW-0106">Calcium</keyword>
<feature type="signal peptide" evidence="10">
    <location>
        <begin position="1"/>
        <end position="35"/>
    </location>
</feature>
<protein>
    <submittedName>
        <fullName evidence="12">Levansucrase</fullName>
    </submittedName>
</protein>
<feature type="binding site" evidence="5">
    <location>
        <begin position="566"/>
        <end position="568"/>
    </location>
    <ligand>
        <name>substrate</name>
    </ligand>
</feature>
<comment type="caution">
    <text evidence="12">The sequence shown here is derived from an EMBL/GenBank/DDBJ whole genome shotgun (WGS) entry which is preliminary data.</text>
</comment>
<name>G9WIM3_9LACO</name>
<evidence type="ECO:0000256" key="10">
    <source>
        <dbReference type="SAM" id="SignalP"/>
    </source>
</evidence>
<evidence type="ECO:0000256" key="3">
    <source>
        <dbReference type="ARBA" id="ARBA00022837"/>
    </source>
</evidence>
<dbReference type="GO" id="GO:0050053">
    <property type="term" value="F:levansucrase activity"/>
    <property type="evidence" value="ECO:0007669"/>
    <property type="project" value="InterPro"/>
</dbReference>
<dbReference type="PROSITE" id="PS51780">
    <property type="entry name" value="GW"/>
    <property type="match status" value="1"/>
</dbReference>
<dbReference type="Pfam" id="PF02435">
    <property type="entry name" value="Glyco_hydro_68"/>
    <property type="match status" value="1"/>
</dbReference>
<feature type="compositionally biased region" description="Low complexity" evidence="9">
    <location>
        <begin position="38"/>
        <end position="66"/>
    </location>
</feature>
<dbReference type="InterPro" id="IPR023296">
    <property type="entry name" value="Glyco_hydro_beta-prop_sf"/>
</dbReference>
<feature type="domain" description="GW" evidence="11">
    <location>
        <begin position="1010"/>
        <end position="1098"/>
    </location>
</feature>
<evidence type="ECO:0000256" key="9">
    <source>
        <dbReference type="SAM" id="MobiDB-lite"/>
    </source>
</evidence>
<dbReference type="RefSeq" id="WP_007744218.1">
    <property type="nucleotide sequence ID" value="NZ_CM001398.1"/>
</dbReference>
<evidence type="ECO:0000313" key="12">
    <source>
        <dbReference type="EMBL" id="EHN58162.1"/>
    </source>
</evidence>
<feature type="site" description="Transition state stabilizer" evidence="7">
    <location>
        <position position="467"/>
    </location>
</feature>
<evidence type="ECO:0000259" key="11">
    <source>
        <dbReference type="PROSITE" id="PS51780"/>
    </source>
</evidence>
<proteinExistence type="inferred from homology"/>
<comment type="cofactor">
    <cofactor evidence="6">
        <name>Ca(2+)</name>
        <dbReference type="ChEBI" id="CHEBI:29108"/>
    </cofactor>
</comment>
<dbReference type="InterPro" id="IPR003469">
    <property type="entry name" value="Glyco_hydro_68"/>
</dbReference>
<feature type="active site" description="Proton donor/acceptor" evidence="4">
    <location>
        <position position="568"/>
    </location>
</feature>
<dbReference type="eggNOG" id="COG1621">
    <property type="taxonomic scope" value="Bacteria"/>
</dbReference>
<evidence type="ECO:0000256" key="6">
    <source>
        <dbReference type="PIRSR" id="PIRSR603469-3"/>
    </source>
</evidence>
<dbReference type="eggNOG" id="COG3757">
    <property type="taxonomic scope" value="Bacteria"/>
</dbReference>
<comment type="similarity">
    <text evidence="1 8">Belongs to the glycosyl hydrolase 68 family.</text>
</comment>
<gene>
    <name evidence="12" type="ORF">OKIT_0033</name>
</gene>
<feature type="binding site" evidence="5">
    <location>
        <position position="380"/>
    </location>
    <ligand>
        <name>substrate</name>
    </ligand>
</feature>
<dbReference type="Pfam" id="PF13457">
    <property type="entry name" value="GW"/>
    <property type="match status" value="5"/>
</dbReference>
<dbReference type="Gene3D" id="2.115.10.20">
    <property type="entry name" value="Glycosyl hydrolase domain, family 43"/>
    <property type="match status" value="1"/>
</dbReference>
<dbReference type="InterPro" id="IPR022263">
    <property type="entry name" value="KxYKxGKxW"/>
</dbReference>
<accession>G9WIM3</accession>
<evidence type="ECO:0000256" key="8">
    <source>
        <dbReference type="RuleBase" id="RU361220"/>
    </source>
</evidence>
<keyword evidence="6" id="KW-0479">Metal-binding</keyword>
<feature type="chain" id="PRO_5003527877" evidence="10">
    <location>
        <begin position="36"/>
        <end position="1193"/>
    </location>
</feature>
<dbReference type="Proteomes" id="UP000004959">
    <property type="component" value="Chromosome"/>
</dbReference>
<evidence type="ECO:0000256" key="7">
    <source>
        <dbReference type="PIRSR" id="PIRSR603469-4"/>
    </source>
</evidence>
<dbReference type="SUPFAM" id="SSF75005">
    <property type="entry name" value="Arabinanase/levansucrase/invertase"/>
    <property type="match status" value="2"/>
</dbReference>
<dbReference type="PATRIC" id="fig|1045004.4.peg.34"/>
<organism evidence="12 13">
    <name type="scientific">Oenococcus kitaharae DSM 17330</name>
    <dbReference type="NCBI Taxonomy" id="1045004"/>
    <lineage>
        <taxon>Bacteria</taxon>
        <taxon>Bacillati</taxon>
        <taxon>Bacillota</taxon>
        <taxon>Bacilli</taxon>
        <taxon>Lactobacillales</taxon>
        <taxon>Lactobacillaceae</taxon>
        <taxon>Oenococcus</taxon>
    </lineage>
</organism>
<evidence type="ECO:0000313" key="13">
    <source>
        <dbReference type="Proteomes" id="UP000004959"/>
    </source>
</evidence>
<dbReference type="HOGENOM" id="CLU_308558_0_0_9"/>
<feature type="binding site" evidence="5">
    <location>
        <position position="261"/>
    </location>
    <ligand>
        <name>substrate</name>
    </ligand>
</feature>
<evidence type="ECO:0000256" key="2">
    <source>
        <dbReference type="ARBA" id="ARBA00022729"/>
    </source>
</evidence>
<feature type="binding site" evidence="5">
    <location>
        <position position="586"/>
    </location>
    <ligand>
        <name>substrate</name>
    </ligand>
</feature>
<feature type="binding site" evidence="5">
    <location>
        <begin position="466"/>
        <end position="467"/>
    </location>
    <ligand>
        <name>substrate</name>
    </ligand>
</feature>
<feature type="compositionally biased region" description="Polar residues" evidence="9">
    <location>
        <begin position="67"/>
        <end position="140"/>
    </location>
</feature>
<evidence type="ECO:0000256" key="5">
    <source>
        <dbReference type="PIRSR" id="PIRSR603469-2"/>
    </source>
</evidence>
<dbReference type="Gene3D" id="2.30.30.170">
    <property type="match status" value="4"/>
</dbReference>
<dbReference type="GO" id="GO:0046872">
    <property type="term" value="F:metal ion binding"/>
    <property type="evidence" value="ECO:0007669"/>
    <property type="project" value="UniProtKB-KW"/>
</dbReference>
<sequence>MQILRKKLYKSGKNWVIGVAITTVALMAPQLSVSADGTQAPQEPTTTEQVTQQPAKTDPAATATDQSAATNAQPASVSPATTSPDTTAEASSGTADTGSQNTVDQAPATDNGTASQPATNPQQPETPTVPVSANTNSSRDGLTHTDAQEARSQYFHGRYSQLNDNGVFYAGFLDASINNLTGSQINALNNDHWHGSQGTPNLTISDLNSMNQSANWQNPSNSYPAVDPTKIQNLPAAVTVDTSPNPTTGHVNNQPTQLDVWDSWPVQNPTDGSIQTIRIGRHTYQVVIAMAGVGATWSDGHLYLFYKADDQNNRDLTSAAIDQWKTTGAIFQNNVVEENYQWGYNPDNSPAHVYAASNPAIQDPRLGFHQDNPIESQQWSGSAILNADNTIQLYYTSVEIADNYSHLATAQLGLYADANDNLYTRVLNDHIIFDGDGQQYMTDQQAYDGKVQATKNDQPLMDTALRDPHIIFVANASGGTDRYLAFEGSAPINTQDHLQDLNNLSSYSSDSQDAVNQQYSLLASDSGSIDIAKVANSVIGLIKLNDDNSVDTVMAPMITATLASEELERPSIVFLNGKYYLFTSTRIGRSSINNSDDANNVMMLGFVSDTINGQYRPLNGNGLVVSSSQPSNSRTFNYSYFAIKVPNSNRVIITTYMTNRNFAAGANNYATFGPSFEIAINGDQTSIIPGSVMAQGAIAESASATAIGAFLATVDHYEAAIVSSTSTNYTGTIRNLPGRNEGIFVNGPALTSADTSTASAEYSSSQLQGDRVQVLGQALTVRSNGSYYTFLKVQDLDQNNLEFWIDQRGVAANDYDSVILNESRNQWATVASRPYDGVYLLGPANTNEQTTVTGGNGRASDFNGHNVHVLQIETTHRKTNNRDYQYAYVSDGNQSYWVDVRALNFAPFSRVIHNSYGLNYQAYIAAGTRRDGLYEDAAALSTPDAQHDFAVSNSVNHHIVNVLESVETVRANGQHYTYLRVHDQNIQDGAGINEYWIDTRSVSVFDVQSAPTTLSGRYAIIAPGRRTDSIYTAGPALTSIATLDGNGSIGDYRNQTVRVLQSVTTTRASNNLRYTYVQVTNGSDTFWVDSRSLNVQPYATRRTVTNFRTSARISEPQGRNDMVYENGPALTSNDTVVPMAVLKDLHLQNRAVTVLAVVETNRGSSRQPRLYQYAQVRVSGTNQIFWVDRRALA</sequence>
<dbReference type="GO" id="GO:0009758">
    <property type="term" value="P:carbohydrate utilization"/>
    <property type="evidence" value="ECO:0007669"/>
    <property type="project" value="InterPro"/>
</dbReference>
<evidence type="ECO:0000256" key="4">
    <source>
        <dbReference type="PIRSR" id="PIRSR603469-1"/>
    </source>
</evidence>
<reference evidence="12 13" key="1">
    <citation type="journal article" date="2012" name="PLoS ONE">
        <title>Functional divergence in the genus oenococcus as predicted by genome sequencing of the newly-described species, Oenococcus kitaharae.</title>
        <authorList>
            <person name="Borneman A.R."/>
            <person name="McCarthy J.M."/>
            <person name="Chambers P.J."/>
            <person name="Bartowsky E.J."/>
        </authorList>
    </citation>
    <scope>NUCLEOTIDE SEQUENCE [LARGE SCALE GENOMIC DNA]</scope>
    <source>
        <strain evidence="13">DSM17330</strain>
    </source>
</reference>
<keyword evidence="2 10" id="KW-0732">Signal</keyword>
<feature type="binding site" evidence="6">
    <location>
        <position position="536"/>
    </location>
    <ligand>
        <name>Ca(2+)</name>
        <dbReference type="ChEBI" id="CHEBI:29108"/>
        <label>1</label>
    </ligand>
</feature>
<dbReference type="AlphaFoldDB" id="G9WIM3"/>
<dbReference type="SUPFAM" id="SSF82057">
    <property type="entry name" value="Prokaryotic SH3-related domain"/>
    <property type="match status" value="2"/>
</dbReference>
<dbReference type="NCBIfam" id="TIGR03715">
    <property type="entry name" value="KxYKxGKxW"/>
    <property type="match status" value="1"/>
</dbReference>
<feature type="region of interest" description="Disordered" evidence="9">
    <location>
        <begin position="35"/>
        <end position="142"/>
    </location>
</feature>
<feature type="active site" description="Nucleophile" evidence="4">
    <location>
        <position position="262"/>
    </location>
</feature>